<comment type="caution">
    <text evidence="5">The sequence shown here is derived from an EMBL/GenBank/DDBJ whole genome shotgun (WGS) entry which is preliminary data.</text>
</comment>
<evidence type="ECO:0000256" key="3">
    <source>
        <dbReference type="ARBA" id="ARBA00023004"/>
    </source>
</evidence>
<gene>
    <name evidence="5" type="ORF">ENV54_07205</name>
</gene>
<dbReference type="GO" id="GO:0051536">
    <property type="term" value="F:iron-sulfur cluster binding"/>
    <property type="evidence" value="ECO:0007669"/>
    <property type="project" value="UniProtKB-KW"/>
</dbReference>
<dbReference type="AlphaFoldDB" id="A0A7C4AS70"/>
<evidence type="ECO:0000256" key="2">
    <source>
        <dbReference type="ARBA" id="ARBA00022723"/>
    </source>
</evidence>
<name>A0A7C4AS70_9BACT</name>
<proteinExistence type="inferred from homology"/>
<dbReference type="Pfam" id="PF06050">
    <property type="entry name" value="HGD-D"/>
    <property type="match status" value="1"/>
</dbReference>
<dbReference type="EMBL" id="DTGT01000224">
    <property type="protein sequence ID" value="HGH61067.1"/>
    <property type="molecule type" value="Genomic_DNA"/>
</dbReference>
<dbReference type="InterPro" id="IPR010327">
    <property type="entry name" value="FldB/FldC_alpha/beta"/>
</dbReference>
<keyword evidence="4" id="KW-0411">Iron-sulfur</keyword>
<evidence type="ECO:0000256" key="1">
    <source>
        <dbReference type="ARBA" id="ARBA00005806"/>
    </source>
</evidence>
<protein>
    <submittedName>
        <fullName evidence="5">2-hydroxyacyl-CoA dehydratase</fullName>
    </submittedName>
</protein>
<reference evidence="5" key="1">
    <citation type="journal article" date="2020" name="mSystems">
        <title>Genome- and Community-Level Interaction Insights into Carbon Utilization and Element Cycling Functions of Hydrothermarchaeota in Hydrothermal Sediment.</title>
        <authorList>
            <person name="Zhou Z."/>
            <person name="Liu Y."/>
            <person name="Xu W."/>
            <person name="Pan J."/>
            <person name="Luo Z.H."/>
            <person name="Li M."/>
        </authorList>
    </citation>
    <scope>NUCLEOTIDE SEQUENCE [LARGE SCALE GENOMIC DNA]</scope>
    <source>
        <strain evidence="5">SpSt-769</strain>
    </source>
</reference>
<evidence type="ECO:0000313" key="5">
    <source>
        <dbReference type="EMBL" id="HGH61067.1"/>
    </source>
</evidence>
<accession>A0A7C4AS70</accession>
<dbReference type="PANTHER" id="PTHR30548:SF5">
    <property type="entry name" value="SUBUNIT OF OXYGEN-SENSITIVE 2-HYDROXYISOCAPROYL-COA DEHYDRATASE"/>
    <property type="match status" value="1"/>
</dbReference>
<keyword evidence="3" id="KW-0408">Iron</keyword>
<dbReference type="GO" id="GO:0046872">
    <property type="term" value="F:metal ion binding"/>
    <property type="evidence" value="ECO:0007669"/>
    <property type="project" value="UniProtKB-KW"/>
</dbReference>
<dbReference type="Gene3D" id="3.40.50.11900">
    <property type="match status" value="1"/>
</dbReference>
<dbReference type="Gene3D" id="3.40.50.11890">
    <property type="match status" value="1"/>
</dbReference>
<dbReference type="Gene3D" id="1.20.1270.370">
    <property type="match status" value="1"/>
</dbReference>
<comment type="similarity">
    <text evidence="1">Belongs to the FldB/FldC dehydratase alpha/beta subunit family.</text>
</comment>
<keyword evidence="2" id="KW-0479">Metal-binding</keyword>
<evidence type="ECO:0000256" key="4">
    <source>
        <dbReference type="ARBA" id="ARBA00023014"/>
    </source>
</evidence>
<sequence length="378" mass="43302">MNDKRPWEPFEKIVSEKWRRSREYKERTGCVAVGHLLPDVPEELIHAVGGLPVALWGAGVELSHAQAHIPSYTCSHAMGALELGFREELNFLDAAIIPYVCDTTRNLFHIWQQCFPSMKNEFLRLPKRLDYPGARVYLRREYERLFAFLKTLTGSDAGVDELSRSIALFNKGRGLLRRAYGKLREDPMAWTQSKVMHLFESWFLTPKEEHIAMMEKLPWDSKAAAESDERIRLYVRGKVWDPPAILALLDELKFVLAGDEVVTGYRVAAVDASLEQDPFDALVERFMRTPAYPGYHFDPERMRESFLERVVQSGAQGVLFLNPKFCEAAGFDTPDFQKALEEKGIPSIVLETSTRGVSLEQLRVRLEAFREMMSEDLP</sequence>
<dbReference type="PANTHER" id="PTHR30548">
    <property type="entry name" value="2-HYDROXYGLUTARYL-COA DEHYDRATASE, D-COMPONENT-RELATED"/>
    <property type="match status" value="1"/>
</dbReference>
<organism evidence="5">
    <name type="scientific">Desulfomonile tiedjei</name>
    <dbReference type="NCBI Taxonomy" id="2358"/>
    <lineage>
        <taxon>Bacteria</taxon>
        <taxon>Pseudomonadati</taxon>
        <taxon>Thermodesulfobacteriota</taxon>
        <taxon>Desulfomonilia</taxon>
        <taxon>Desulfomonilales</taxon>
        <taxon>Desulfomonilaceae</taxon>
        <taxon>Desulfomonile</taxon>
    </lineage>
</organism>